<dbReference type="Proteomes" id="UP000030764">
    <property type="component" value="Unassembled WGS sequence"/>
</dbReference>
<reference evidence="2 3" key="1">
    <citation type="journal article" date="2014" name="Nat. Genet.">
        <title>Genome and transcriptome of the porcine whipworm Trichuris suis.</title>
        <authorList>
            <person name="Jex A.R."/>
            <person name="Nejsum P."/>
            <person name="Schwarz E.M."/>
            <person name="Hu L."/>
            <person name="Young N.D."/>
            <person name="Hall R.S."/>
            <person name="Korhonen P.K."/>
            <person name="Liao S."/>
            <person name="Thamsborg S."/>
            <person name="Xia J."/>
            <person name="Xu P."/>
            <person name="Wang S."/>
            <person name="Scheerlinck J.P."/>
            <person name="Hofmann A."/>
            <person name="Sternberg P.W."/>
            <person name="Wang J."/>
            <person name="Gasser R.B."/>
        </authorList>
    </citation>
    <scope>NUCLEOTIDE SEQUENCE [LARGE SCALE GENOMIC DNA]</scope>
    <source>
        <strain evidence="2">DCEP-RM93F</strain>
        <strain evidence="1">DCEP-RM93M</strain>
    </source>
</reference>
<dbReference type="EMBL" id="KL367504">
    <property type="protein sequence ID" value="KFD68508.1"/>
    <property type="molecule type" value="Genomic_DNA"/>
</dbReference>
<gene>
    <name evidence="1" type="ORF">M513_09358</name>
    <name evidence="2" type="ORF">M514_09358</name>
</gene>
<dbReference type="AlphaFoldDB" id="A0A085NGB2"/>
<evidence type="ECO:0000313" key="3">
    <source>
        <dbReference type="Proteomes" id="UP000030764"/>
    </source>
</evidence>
<sequence>MDLKRCGSPRVCYLIALKIDIGSRLELTAAVHAEVGRMEGLASIKTGAVSDALRADDGPRRRPKAPRLY</sequence>
<evidence type="ECO:0000313" key="2">
    <source>
        <dbReference type="EMBL" id="KFD68508.1"/>
    </source>
</evidence>
<accession>A0A085NGB2</accession>
<proteinExistence type="predicted"/>
<evidence type="ECO:0000313" key="1">
    <source>
        <dbReference type="EMBL" id="KFD49763.1"/>
    </source>
</evidence>
<keyword evidence="3" id="KW-1185">Reference proteome</keyword>
<dbReference type="EMBL" id="KL363264">
    <property type="protein sequence ID" value="KFD49763.1"/>
    <property type="molecule type" value="Genomic_DNA"/>
</dbReference>
<organism evidence="2">
    <name type="scientific">Trichuris suis</name>
    <name type="common">pig whipworm</name>
    <dbReference type="NCBI Taxonomy" id="68888"/>
    <lineage>
        <taxon>Eukaryota</taxon>
        <taxon>Metazoa</taxon>
        <taxon>Ecdysozoa</taxon>
        <taxon>Nematoda</taxon>
        <taxon>Enoplea</taxon>
        <taxon>Dorylaimia</taxon>
        <taxon>Trichinellida</taxon>
        <taxon>Trichuridae</taxon>
        <taxon>Trichuris</taxon>
    </lineage>
</organism>
<name>A0A085NGB2_9BILA</name>
<protein>
    <submittedName>
        <fullName evidence="2">Uncharacterized protein</fullName>
    </submittedName>
</protein>
<dbReference type="Proteomes" id="UP000030758">
    <property type="component" value="Unassembled WGS sequence"/>
</dbReference>